<dbReference type="Proteomes" id="UP001165960">
    <property type="component" value="Unassembled WGS sequence"/>
</dbReference>
<dbReference type="EMBL" id="QTSX02005239">
    <property type="protein sequence ID" value="KAJ9060178.1"/>
    <property type="molecule type" value="Genomic_DNA"/>
</dbReference>
<keyword evidence="2" id="KW-1185">Reference proteome</keyword>
<protein>
    <submittedName>
        <fullName evidence="1">Uncharacterized protein</fullName>
    </submittedName>
</protein>
<accession>A0ACC2SD01</accession>
<proteinExistence type="predicted"/>
<name>A0ACC2SD01_9FUNG</name>
<organism evidence="1 2">
    <name type="scientific">Entomophthora muscae</name>
    <dbReference type="NCBI Taxonomy" id="34485"/>
    <lineage>
        <taxon>Eukaryota</taxon>
        <taxon>Fungi</taxon>
        <taxon>Fungi incertae sedis</taxon>
        <taxon>Zoopagomycota</taxon>
        <taxon>Entomophthoromycotina</taxon>
        <taxon>Entomophthoromycetes</taxon>
        <taxon>Entomophthorales</taxon>
        <taxon>Entomophthoraceae</taxon>
        <taxon>Entomophthora</taxon>
    </lineage>
</organism>
<gene>
    <name evidence="1" type="ORF">DSO57_1033665</name>
</gene>
<evidence type="ECO:0000313" key="1">
    <source>
        <dbReference type="EMBL" id="KAJ9060178.1"/>
    </source>
</evidence>
<evidence type="ECO:0000313" key="2">
    <source>
        <dbReference type="Proteomes" id="UP001165960"/>
    </source>
</evidence>
<reference evidence="1" key="1">
    <citation type="submission" date="2022-04" db="EMBL/GenBank/DDBJ databases">
        <title>Genome of the entomopathogenic fungus Entomophthora muscae.</title>
        <authorList>
            <person name="Elya C."/>
            <person name="Lovett B.R."/>
            <person name="Lee E."/>
            <person name="Macias A.M."/>
            <person name="Hajek A.E."/>
            <person name="De Bivort B.L."/>
            <person name="Kasson M.T."/>
            <person name="De Fine Licht H.H."/>
            <person name="Stajich J.E."/>
        </authorList>
    </citation>
    <scope>NUCLEOTIDE SEQUENCE</scope>
    <source>
        <strain evidence="1">Berkeley</strain>
    </source>
</reference>
<comment type="caution">
    <text evidence="1">The sequence shown here is derived from an EMBL/GenBank/DDBJ whole genome shotgun (WGS) entry which is preliminary data.</text>
</comment>
<sequence length="138" mass="15931">MGTKRMLYDCLKESVILASSHAKEYPPELVVFDDSIDLKINKCSTRKPPDLTELEISEDEEELPNLYNRLGNINFATFWQSCGTTPHEISFQFKRQIEAQKIEVWVSRVHRAFLLPRNYSPFSAAFLSLVYAVSNKNN</sequence>